<gene>
    <name evidence="1" type="ORF">P3T76_011359</name>
</gene>
<keyword evidence="2" id="KW-1185">Reference proteome</keyword>
<name>A0AAD9G991_9STRA</name>
<dbReference type="EMBL" id="JASMQC010000026">
    <property type="protein sequence ID" value="KAK1934156.1"/>
    <property type="molecule type" value="Genomic_DNA"/>
</dbReference>
<reference evidence="1" key="1">
    <citation type="submission" date="2023-08" db="EMBL/GenBank/DDBJ databases">
        <title>Reference Genome Resource for the Citrus Pathogen Phytophthora citrophthora.</title>
        <authorList>
            <person name="Moller H."/>
            <person name="Coetzee B."/>
            <person name="Rose L.J."/>
            <person name="Van Niekerk J.M."/>
        </authorList>
    </citation>
    <scope>NUCLEOTIDE SEQUENCE</scope>
    <source>
        <strain evidence="1">STE-U-9442</strain>
    </source>
</reference>
<evidence type="ECO:0000313" key="2">
    <source>
        <dbReference type="Proteomes" id="UP001259832"/>
    </source>
</evidence>
<dbReference type="Proteomes" id="UP001259832">
    <property type="component" value="Unassembled WGS sequence"/>
</dbReference>
<evidence type="ECO:0000313" key="1">
    <source>
        <dbReference type="EMBL" id="KAK1934156.1"/>
    </source>
</evidence>
<organism evidence="1 2">
    <name type="scientific">Phytophthora citrophthora</name>
    <dbReference type="NCBI Taxonomy" id="4793"/>
    <lineage>
        <taxon>Eukaryota</taxon>
        <taxon>Sar</taxon>
        <taxon>Stramenopiles</taxon>
        <taxon>Oomycota</taxon>
        <taxon>Peronosporomycetes</taxon>
        <taxon>Peronosporales</taxon>
        <taxon>Peronosporaceae</taxon>
        <taxon>Phytophthora</taxon>
    </lineage>
</organism>
<sequence length="99" mass="11178">MPSKRKNEDNNVVTSARAGKVECEFCGKSYKTRGLMRHQNSCSRRFIKRREFRFESSNVNAFAHILSFFSNQSVVKLQTATGAIYAGSNSVSQYCLLSV</sequence>
<proteinExistence type="predicted"/>
<accession>A0AAD9G991</accession>
<protein>
    <submittedName>
        <fullName evidence="1">Uncharacterized protein</fullName>
    </submittedName>
</protein>
<comment type="caution">
    <text evidence="1">The sequence shown here is derived from an EMBL/GenBank/DDBJ whole genome shotgun (WGS) entry which is preliminary data.</text>
</comment>
<dbReference type="AlphaFoldDB" id="A0AAD9G991"/>